<protein>
    <submittedName>
        <fullName evidence="1">Uncharacterized protein</fullName>
    </submittedName>
</protein>
<accession>A0AAN6NIK8</accession>
<dbReference type="Proteomes" id="UP001303222">
    <property type="component" value="Unassembled WGS sequence"/>
</dbReference>
<evidence type="ECO:0000313" key="2">
    <source>
        <dbReference type="Proteomes" id="UP001303222"/>
    </source>
</evidence>
<feature type="non-terminal residue" evidence="1">
    <location>
        <position position="1"/>
    </location>
</feature>
<evidence type="ECO:0000313" key="1">
    <source>
        <dbReference type="EMBL" id="KAK3946479.1"/>
    </source>
</evidence>
<dbReference type="AlphaFoldDB" id="A0AAN6NIK8"/>
<gene>
    <name evidence="1" type="ORF">QBC32DRAFT_320197</name>
</gene>
<keyword evidence="2" id="KW-1185">Reference proteome</keyword>
<name>A0AAN6NIK8_9PEZI</name>
<organism evidence="1 2">
    <name type="scientific">Pseudoneurospora amorphoporcata</name>
    <dbReference type="NCBI Taxonomy" id="241081"/>
    <lineage>
        <taxon>Eukaryota</taxon>
        <taxon>Fungi</taxon>
        <taxon>Dikarya</taxon>
        <taxon>Ascomycota</taxon>
        <taxon>Pezizomycotina</taxon>
        <taxon>Sordariomycetes</taxon>
        <taxon>Sordariomycetidae</taxon>
        <taxon>Sordariales</taxon>
        <taxon>Sordariaceae</taxon>
        <taxon>Pseudoneurospora</taxon>
    </lineage>
</organism>
<sequence>VSDHRSLHISLPNRRPPKPRTLYTLPINVIQDLTDALGRRLTKTVATPTTIPDLEDAAWHLLDTVEGTTRKYSIRFGGKPKSLPWWRKNLAEIRDTCPEVYRKTYRQIRTSFYKAKIETARSLQEFGKILQDITTYLADATFRPANTRTLPPYAHHGPTLPPALADKYLDAPSDGEVFEAFYGYTSNTPGPDGIPFTVVKAAWEHILPHAKVIATAALALGKFPT</sequence>
<dbReference type="EMBL" id="MU859983">
    <property type="protein sequence ID" value="KAK3946479.1"/>
    <property type="molecule type" value="Genomic_DNA"/>
</dbReference>
<reference evidence="1" key="1">
    <citation type="journal article" date="2023" name="Mol. Phylogenet. Evol.">
        <title>Genome-scale phylogeny and comparative genomics of the fungal order Sordariales.</title>
        <authorList>
            <person name="Hensen N."/>
            <person name="Bonometti L."/>
            <person name="Westerberg I."/>
            <person name="Brannstrom I.O."/>
            <person name="Guillou S."/>
            <person name="Cros-Aarteil S."/>
            <person name="Calhoun S."/>
            <person name="Haridas S."/>
            <person name="Kuo A."/>
            <person name="Mondo S."/>
            <person name="Pangilinan J."/>
            <person name="Riley R."/>
            <person name="LaButti K."/>
            <person name="Andreopoulos B."/>
            <person name="Lipzen A."/>
            <person name="Chen C."/>
            <person name="Yan M."/>
            <person name="Daum C."/>
            <person name="Ng V."/>
            <person name="Clum A."/>
            <person name="Steindorff A."/>
            <person name="Ohm R.A."/>
            <person name="Martin F."/>
            <person name="Silar P."/>
            <person name="Natvig D.O."/>
            <person name="Lalanne C."/>
            <person name="Gautier V."/>
            <person name="Ament-Velasquez S.L."/>
            <person name="Kruys A."/>
            <person name="Hutchinson M.I."/>
            <person name="Powell A.J."/>
            <person name="Barry K."/>
            <person name="Miller A.N."/>
            <person name="Grigoriev I.V."/>
            <person name="Debuchy R."/>
            <person name="Gladieux P."/>
            <person name="Hiltunen Thoren M."/>
            <person name="Johannesson H."/>
        </authorList>
    </citation>
    <scope>NUCLEOTIDE SEQUENCE</scope>
    <source>
        <strain evidence="1">CBS 626.80</strain>
    </source>
</reference>
<proteinExistence type="predicted"/>
<feature type="non-terminal residue" evidence="1">
    <location>
        <position position="225"/>
    </location>
</feature>
<reference evidence="1" key="2">
    <citation type="submission" date="2023-06" db="EMBL/GenBank/DDBJ databases">
        <authorList>
            <consortium name="Lawrence Berkeley National Laboratory"/>
            <person name="Mondo S.J."/>
            <person name="Hensen N."/>
            <person name="Bonometti L."/>
            <person name="Westerberg I."/>
            <person name="Brannstrom I.O."/>
            <person name="Guillou S."/>
            <person name="Cros-Aarteil S."/>
            <person name="Calhoun S."/>
            <person name="Haridas S."/>
            <person name="Kuo A."/>
            <person name="Pangilinan J."/>
            <person name="Riley R."/>
            <person name="Labutti K."/>
            <person name="Andreopoulos B."/>
            <person name="Lipzen A."/>
            <person name="Chen C."/>
            <person name="Yanf M."/>
            <person name="Daum C."/>
            <person name="Ng V."/>
            <person name="Clum A."/>
            <person name="Steindorff A."/>
            <person name="Ohm R."/>
            <person name="Martin F."/>
            <person name="Silar P."/>
            <person name="Natvig D."/>
            <person name="Lalanne C."/>
            <person name="Gautier V."/>
            <person name="Ament-Velasquez S.L."/>
            <person name="Kruys A."/>
            <person name="Hutchinson M.I."/>
            <person name="Powell A.J."/>
            <person name="Barry K."/>
            <person name="Miller A.N."/>
            <person name="Grigoriev I.V."/>
            <person name="Debuchy R."/>
            <person name="Gladieux P."/>
            <person name="Thoren M.H."/>
            <person name="Johannesson H."/>
        </authorList>
    </citation>
    <scope>NUCLEOTIDE SEQUENCE</scope>
    <source>
        <strain evidence="1">CBS 626.80</strain>
    </source>
</reference>
<comment type="caution">
    <text evidence="1">The sequence shown here is derived from an EMBL/GenBank/DDBJ whole genome shotgun (WGS) entry which is preliminary data.</text>
</comment>